<dbReference type="GO" id="GO:0005886">
    <property type="term" value="C:plasma membrane"/>
    <property type="evidence" value="ECO:0007669"/>
    <property type="project" value="UniProtKB-SubCell"/>
</dbReference>
<reference evidence="9 10" key="1">
    <citation type="submission" date="2015-12" db="EMBL/GenBank/DDBJ databases">
        <title>Genome sequence of the marine Rhodobacteraceae strain O3.65, Candidatus Tritonibacter horizontis.</title>
        <authorList>
            <person name="Poehlein A."/>
            <person name="Giebel H.A."/>
            <person name="Voget S."/>
            <person name="Brinkhoff T."/>
        </authorList>
    </citation>
    <scope>NUCLEOTIDE SEQUENCE [LARGE SCALE GENOMIC DNA]</scope>
    <source>
        <strain evidence="9 10">O3.65</strain>
    </source>
</reference>
<evidence type="ECO:0000256" key="8">
    <source>
        <dbReference type="SAM" id="Phobius"/>
    </source>
</evidence>
<comment type="similarity">
    <text evidence="2 7">Belongs to the ExbD/TolR family.</text>
</comment>
<keyword evidence="7" id="KW-0813">Transport</keyword>
<evidence type="ECO:0000313" key="9">
    <source>
        <dbReference type="EMBL" id="KUP93929.1"/>
    </source>
</evidence>
<keyword evidence="5 8" id="KW-1133">Transmembrane helix</keyword>
<evidence type="ECO:0000256" key="7">
    <source>
        <dbReference type="RuleBase" id="RU003879"/>
    </source>
</evidence>
<dbReference type="Pfam" id="PF02472">
    <property type="entry name" value="ExbD"/>
    <property type="match status" value="1"/>
</dbReference>
<evidence type="ECO:0000313" key="10">
    <source>
        <dbReference type="Proteomes" id="UP000068382"/>
    </source>
</evidence>
<keyword evidence="10" id="KW-1185">Reference proteome</keyword>
<organism evidence="9 10">
    <name type="scientific">Tritonibacter horizontis</name>
    <dbReference type="NCBI Taxonomy" id="1768241"/>
    <lineage>
        <taxon>Bacteria</taxon>
        <taxon>Pseudomonadati</taxon>
        <taxon>Pseudomonadota</taxon>
        <taxon>Alphaproteobacteria</taxon>
        <taxon>Rhodobacterales</taxon>
        <taxon>Paracoccaceae</taxon>
        <taxon>Tritonibacter</taxon>
    </lineage>
</organism>
<keyword evidence="4 7" id="KW-0812">Transmembrane</keyword>
<dbReference type="Proteomes" id="UP000068382">
    <property type="component" value="Unassembled WGS sequence"/>
</dbReference>
<evidence type="ECO:0000256" key="4">
    <source>
        <dbReference type="ARBA" id="ARBA00022692"/>
    </source>
</evidence>
<gene>
    <name evidence="9" type="ORF">TRIHO_11960</name>
</gene>
<evidence type="ECO:0000256" key="1">
    <source>
        <dbReference type="ARBA" id="ARBA00004162"/>
    </source>
</evidence>
<dbReference type="PATRIC" id="fig|1768241.3.peg.1246"/>
<keyword evidence="7" id="KW-0653">Protein transport</keyword>
<name>A0A132C020_9RHOB</name>
<comment type="caution">
    <text evidence="9">The sequence shown here is derived from an EMBL/GenBank/DDBJ whole genome shotgun (WGS) entry which is preliminary data.</text>
</comment>
<evidence type="ECO:0000256" key="5">
    <source>
        <dbReference type="ARBA" id="ARBA00022989"/>
    </source>
</evidence>
<proteinExistence type="inferred from homology"/>
<evidence type="ECO:0000256" key="6">
    <source>
        <dbReference type="ARBA" id="ARBA00023136"/>
    </source>
</evidence>
<accession>A0A132C020</accession>
<sequence length="146" mass="15382">MRLTRPASATGLISLVPMIDVLLILLVFFMVTSTYLDLDMIAAKSPQQDDAAAADQSVSDASDAAQTGQTLMIRLGADGQLGLRGRPQTPEELRHALEAALAVDPLARVLILPSGAATTQALVTVLDIAAAANVQRLQVLRLEGRP</sequence>
<protein>
    <submittedName>
        <fullName evidence="9">Biopolymer transport protein ExbD/TolR</fullName>
    </submittedName>
</protein>
<dbReference type="Gene3D" id="3.30.420.270">
    <property type="match status" value="1"/>
</dbReference>
<dbReference type="RefSeq" id="WP_068241270.1">
    <property type="nucleotide sequence ID" value="NZ_LPUY01000039.1"/>
</dbReference>
<evidence type="ECO:0000256" key="3">
    <source>
        <dbReference type="ARBA" id="ARBA00022475"/>
    </source>
</evidence>
<dbReference type="OrthoDB" id="9793581at2"/>
<keyword evidence="3" id="KW-1003">Cell membrane</keyword>
<dbReference type="GO" id="GO:0022857">
    <property type="term" value="F:transmembrane transporter activity"/>
    <property type="evidence" value="ECO:0007669"/>
    <property type="project" value="InterPro"/>
</dbReference>
<dbReference type="InterPro" id="IPR003400">
    <property type="entry name" value="ExbD"/>
</dbReference>
<dbReference type="EMBL" id="LPUY01000039">
    <property type="protein sequence ID" value="KUP93929.1"/>
    <property type="molecule type" value="Genomic_DNA"/>
</dbReference>
<comment type="subcellular location">
    <subcellularLocation>
        <location evidence="1">Cell membrane</location>
        <topology evidence="1">Single-pass membrane protein</topology>
    </subcellularLocation>
    <subcellularLocation>
        <location evidence="7">Cell membrane</location>
        <topology evidence="7">Single-pass type II membrane protein</topology>
    </subcellularLocation>
</comment>
<feature type="transmembrane region" description="Helical" evidence="8">
    <location>
        <begin position="12"/>
        <end position="36"/>
    </location>
</feature>
<dbReference type="AlphaFoldDB" id="A0A132C020"/>
<dbReference type="PANTHER" id="PTHR30558">
    <property type="entry name" value="EXBD MEMBRANE COMPONENT OF PMF-DRIVEN MACROMOLECULE IMPORT SYSTEM"/>
    <property type="match status" value="1"/>
</dbReference>
<keyword evidence="6 8" id="KW-0472">Membrane</keyword>
<evidence type="ECO:0000256" key="2">
    <source>
        <dbReference type="ARBA" id="ARBA00005811"/>
    </source>
</evidence>
<dbReference type="GO" id="GO:0015031">
    <property type="term" value="P:protein transport"/>
    <property type="evidence" value="ECO:0007669"/>
    <property type="project" value="UniProtKB-KW"/>
</dbReference>